<dbReference type="SUPFAM" id="SSF89919">
    <property type="entry name" value="Ribosome-binding factor A, RbfA"/>
    <property type="match status" value="1"/>
</dbReference>
<dbReference type="Proteomes" id="UP000033684">
    <property type="component" value="Unassembled WGS sequence"/>
</dbReference>
<reference evidence="1 2" key="2">
    <citation type="journal article" date="2016" name="Microb. Ecol.">
        <title>Genome Characteristics of a Novel Type I Methanotroph (Sn10-6) Isolated from a Flooded Indian Rice Field.</title>
        <authorList>
            <person name="Rahalkar M.C."/>
            <person name="Pandit P.S."/>
            <person name="Dhakephalkar P.K."/>
            <person name="Pore S."/>
            <person name="Arora P."/>
            <person name="Kapse N."/>
        </authorList>
    </citation>
    <scope>NUCLEOTIDE SEQUENCE [LARGE SCALE GENOMIC DNA]</scope>
    <source>
        <strain evidence="1 2">Sn10-6</strain>
    </source>
</reference>
<name>A0A0F3IJ11_9GAMM</name>
<dbReference type="EMBL" id="LAJX01000215">
    <property type="protein sequence ID" value="KJV05519.1"/>
    <property type="molecule type" value="Genomic_DNA"/>
</dbReference>
<keyword evidence="2" id="KW-1185">Reference proteome</keyword>
<reference evidence="2" key="1">
    <citation type="submission" date="2015-03" db="EMBL/GenBank/DDBJ databases">
        <title>Draft genome sequence of a novel methanotroph (Sn10-6) isolated from flooded ricefield rhizosphere in India.</title>
        <authorList>
            <person name="Pandit P.S."/>
            <person name="Pore S.D."/>
            <person name="Arora P."/>
            <person name="Kapse N.G."/>
            <person name="Dhakephalkar P.K."/>
            <person name="Rahalkar M.C."/>
        </authorList>
    </citation>
    <scope>NUCLEOTIDE SEQUENCE [LARGE SCALE GENOMIC DNA]</scope>
    <source>
        <strain evidence="2">Sn10-6</strain>
    </source>
</reference>
<organism evidence="1 2">
    <name type="scientific">Methylocucumis oryzae</name>
    <dbReference type="NCBI Taxonomy" id="1632867"/>
    <lineage>
        <taxon>Bacteria</taxon>
        <taxon>Pseudomonadati</taxon>
        <taxon>Pseudomonadota</taxon>
        <taxon>Gammaproteobacteria</taxon>
        <taxon>Methylococcales</taxon>
        <taxon>Methylococcaceae</taxon>
        <taxon>Methylocucumis</taxon>
    </lineage>
</organism>
<comment type="caution">
    <text evidence="1">The sequence shown here is derived from an EMBL/GenBank/DDBJ whole genome shotgun (WGS) entry which is preliminary data.</text>
</comment>
<dbReference type="AlphaFoldDB" id="A0A0F3IJ11"/>
<protein>
    <submittedName>
        <fullName evidence="1">Uncharacterized protein</fullName>
    </submittedName>
</protein>
<evidence type="ECO:0000313" key="2">
    <source>
        <dbReference type="Proteomes" id="UP000033684"/>
    </source>
</evidence>
<proteinExistence type="predicted"/>
<accession>A0A0F3IJ11</accession>
<dbReference type="Gene3D" id="3.30.300.20">
    <property type="match status" value="1"/>
</dbReference>
<dbReference type="OrthoDB" id="5570333at2"/>
<dbReference type="InterPro" id="IPR015946">
    <property type="entry name" value="KH_dom-like_a/b"/>
</dbReference>
<dbReference type="InterPro" id="IPR023799">
    <property type="entry name" value="RbfA_dom_sf"/>
</dbReference>
<gene>
    <name evidence="1" type="ORF">VZ94_17660</name>
</gene>
<dbReference type="RefSeq" id="WP_045780227.1">
    <property type="nucleotide sequence ID" value="NZ_LAJX01000215.1"/>
</dbReference>
<evidence type="ECO:0000313" key="1">
    <source>
        <dbReference type="EMBL" id="KJV05519.1"/>
    </source>
</evidence>
<sequence>MNPSNSWSKRALSLCAEIGPEDGIAPRYLTRKSMSDKTTRKTLQLCKKVQQTLSLLLAGDSSRLLRELFVVSVVPINEQHMRVTIAQLPSASEFSEKQILAELALHKGRFRTALAQALHRKHTPSLVFCYAGVVAQGGV</sequence>